<protein>
    <submittedName>
        <fullName evidence="1">Holliday junction resolvase</fullName>
    </submittedName>
</protein>
<dbReference type="EMBL" id="MK500378">
    <property type="protein sequence ID" value="QBK88200.1"/>
    <property type="molecule type" value="Genomic_DNA"/>
</dbReference>
<evidence type="ECO:0000313" key="1">
    <source>
        <dbReference type="EMBL" id="QBK88200.1"/>
    </source>
</evidence>
<sequence length="242" mass="27942">MPLYAGVDIGIENLAFCIIDNKMWRKYDAGESDDPGIKMWINLNIVGDPETCEGIIKSGKKKGVRCGKRARWALDTEYYCGIHKPEYSIVYKPPKIKNLNMRLLKKKAFTKLDNIELFNQVAHIAIESQPRINQQMKMFGASIEAYFIIRQNIDNPQSVLRAIRASAAKNKLSMYTGPKISASHIKNPYNRRKYLAQKHTEYFLRRAPDVLDEHYYPYKKRDDLADAFLHCILAINKGRNVL</sequence>
<organism evidence="1">
    <name type="scientific">Marseillevirus LCMAC202</name>
    <dbReference type="NCBI Taxonomy" id="2506606"/>
    <lineage>
        <taxon>Viruses</taxon>
        <taxon>Varidnaviria</taxon>
        <taxon>Bamfordvirae</taxon>
        <taxon>Nucleocytoviricota</taxon>
        <taxon>Megaviricetes</taxon>
        <taxon>Pimascovirales</taxon>
        <taxon>Pimascovirales incertae sedis</taxon>
        <taxon>Marseilleviridae</taxon>
    </lineage>
</organism>
<reference evidence="1" key="1">
    <citation type="journal article" date="2019" name="MBio">
        <title>Virus Genomes from Deep Sea Sediments Expand the Ocean Megavirome and Support Independent Origins of Viral Gigantism.</title>
        <authorList>
            <person name="Backstrom D."/>
            <person name="Yutin N."/>
            <person name="Jorgensen S.L."/>
            <person name="Dharamshi J."/>
            <person name="Homa F."/>
            <person name="Zaremba-Niedwiedzka K."/>
            <person name="Spang A."/>
            <person name="Wolf Y.I."/>
            <person name="Koonin E.V."/>
            <person name="Ettema T.J."/>
        </authorList>
    </citation>
    <scope>NUCLEOTIDE SEQUENCE</scope>
</reference>
<proteinExistence type="predicted"/>
<dbReference type="InterPro" id="IPR012337">
    <property type="entry name" value="RNaseH-like_sf"/>
</dbReference>
<name>A0A481YYY5_9VIRU</name>
<accession>A0A481YYY5</accession>
<gene>
    <name evidence="1" type="ORF">LCMAC202_05620</name>
</gene>
<dbReference type="SUPFAM" id="SSF53098">
    <property type="entry name" value="Ribonuclease H-like"/>
    <property type="match status" value="1"/>
</dbReference>